<feature type="domain" description="Proteasome alpha-type subunits" evidence="5">
    <location>
        <begin position="8"/>
        <end position="30"/>
    </location>
</feature>
<dbReference type="GO" id="GO:0019773">
    <property type="term" value="C:proteasome core complex, alpha-subunit complex"/>
    <property type="evidence" value="ECO:0007669"/>
    <property type="project" value="InterPro"/>
</dbReference>
<dbReference type="InterPro" id="IPR001353">
    <property type="entry name" value="Proteasome_sua/b"/>
</dbReference>
<comment type="similarity">
    <text evidence="3">Belongs to the peptidase T1A family.</text>
</comment>
<feature type="region of interest" description="Disordered" evidence="4">
    <location>
        <begin position="128"/>
        <end position="147"/>
    </location>
</feature>
<keyword evidence="7" id="KW-1185">Reference proteome</keyword>
<evidence type="ECO:0000313" key="7">
    <source>
        <dbReference type="Proteomes" id="UP000001292"/>
    </source>
</evidence>
<gene>
    <name evidence="6" type="primary">Dsec\GM20573</name>
    <name evidence="6" type="ORF">Dsec_GM20573</name>
</gene>
<dbReference type="Pfam" id="PF10584">
    <property type="entry name" value="Proteasome_A_N"/>
    <property type="match status" value="1"/>
</dbReference>
<evidence type="ECO:0000256" key="3">
    <source>
        <dbReference type="RuleBase" id="RU000551"/>
    </source>
</evidence>
<dbReference type="GO" id="GO:0043161">
    <property type="term" value="P:proteasome-mediated ubiquitin-dependent protein catabolic process"/>
    <property type="evidence" value="ECO:0007669"/>
    <property type="project" value="EnsemblMetazoa"/>
</dbReference>
<dbReference type="PANTHER" id="PTHR11599">
    <property type="entry name" value="PROTEASOME SUBUNIT ALPHA/BETA"/>
    <property type="match status" value="1"/>
</dbReference>
<dbReference type="GO" id="GO:0030707">
    <property type="term" value="P:follicle cell of egg chamber development"/>
    <property type="evidence" value="ECO:0007669"/>
    <property type="project" value="EnsemblMetazoa"/>
</dbReference>
<comment type="function">
    <text evidence="1">The proteasome is a multicatalytic proteinase complex which is characterized by its ability to cleave peptides with Arg, Phe, Tyr, Leu, and Glu adjacent to the leaving group at neutral or slightly basic pH. The proteasome has an ATP-dependent proteolytic activity.</text>
</comment>
<dbReference type="GO" id="GO:0005634">
    <property type="term" value="C:nucleus"/>
    <property type="evidence" value="ECO:0007669"/>
    <property type="project" value="UniProtKB-SubCell"/>
</dbReference>
<evidence type="ECO:0000256" key="4">
    <source>
        <dbReference type="SAM" id="MobiDB-lite"/>
    </source>
</evidence>
<dbReference type="InterPro" id="IPR000426">
    <property type="entry name" value="Proteasome_asu_N"/>
</dbReference>
<evidence type="ECO:0000256" key="1">
    <source>
        <dbReference type="ARBA" id="ARBA00002000"/>
    </source>
</evidence>
<organism evidence="7">
    <name type="scientific">Drosophila sechellia</name>
    <name type="common">Fruit fly</name>
    <dbReference type="NCBI Taxonomy" id="7238"/>
    <lineage>
        <taxon>Eukaryota</taxon>
        <taxon>Metazoa</taxon>
        <taxon>Ecdysozoa</taxon>
        <taxon>Arthropoda</taxon>
        <taxon>Hexapoda</taxon>
        <taxon>Insecta</taxon>
        <taxon>Pterygota</taxon>
        <taxon>Neoptera</taxon>
        <taxon>Endopterygota</taxon>
        <taxon>Diptera</taxon>
        <taxon>Brachycera</taxon>
        <taxon>Muscomorpha</taxon>
        <taxon>Ephydroidea</taxon>
        <taxon>Drosophilidae</taxon>
        <taxon>Drosophila</taxon>
        <taxon>Sophophora</taxon>
    </lineage>
</organism>
<dbReference type="GO" id="GO:0005737">
    <property type="term" value="C:cytoplasm"/>
    <property type="evidence" value="ECO:0007669"/>
    <property type="project" value="UniProtKB-SubCell"/>
</dbReference>
<dbReference type="InterPro" id="IPR050115">
    <property type="entry name" value="Proteasome_alpha"/>
</dbReference>
<dbReference type="Proteomes" id="UP000001292">
    <property type="component" value="Unassembled WGS sequence"/>
</dbReference>
<dbReference type="AlphaFoldDB" id="B4HT55"/>
<keyword evidence="3" id="KW-0963">Cytoplasm</keyword>
<comment type="subunit">
    <text evidence="3">The 20S proteasome core is composed of 28 subunits that are arranged in four stacked rings, resulting in a barrel-shaped structure. The two end rings are each formed by seven alpha subunits, and the two central rings are each formed by seven beta subunits.</text>
</comment>
<name>B4HT55_DROSE</name>
<protein>
    <recommendedName>
        <fullName evidence="3">Proteasome subunit alpha type</fullName>
    </recommendedName>
</protein>
<dbReference type="InterPro" id="IPR029055">
    <property type="entry name" value="Ntn_hydrolases_N"/>
</dbReference>
<comment type="subcellular location">
    <subcellularLocation>
        <location evidence="3">Cytoplasm</location>
    </subcellularLocation>
    <subcellularLocation>
        <location evidence="3">Nucleus</location>
    </subcellularLocation>
</comment>
<dbReference type="Gene3D" id="3.60.20.10">
    <property type="entry name" value="Glutamine Phosphoribosylpyrophosphate, subunit 1, domain 1"/>
    <property type="match status" value="1"/>
</dbReference>
<evidence type="ECO:0000256" key="2">
    <source>
        <dbReference type="ARBA" id="ARBA00022942"/>
    </source>
</evidence>
<dbReference type="SMART" id="SM00948">
    <property type="entry name" value="Proteasome_A_N"/>
    <property type="match status" value="1"/>
</dbReference>
<dbReference type="SUPFAM" id="SSF56235">
    <property type="entry name" value="N-terminal nucleophile aminohydrolases (Ntn hydrolases)"/>
    <property type="match status" value="1"/>
</dbReference>
<sequence length="181" mass="18866">MSTIGTGYDLSASQFSPDGRVFQIDYASKAVEKSGTVIGIRGKDAVVLAVEKIITSKLYEPDAGGRIFTIEKNIGMAVAGLVADGNYVADIARQEAATTGSNLSRLSRLSTCATVSPVTSTPTLCTVPSAPSDCPSSSPPGTRARGTALQDRAVCSSFVTSLRQWQGQAAGKTEMEKLKTV</sequence>
<dbReference type="PhylomeDB" id="B4HT55"/>
<keyword evidence="3" id="KW-0539">Nucleus</keyword>
<reference evidence="6 7" key="1">
    <citation type="journal article" date="2007" name="Nature">
        <title>Evolution of genes and genomes on the Drosophila phylogeny.</title>
        <authorList>
            <consortium name="Drosophila 12 Genomes Consortium"/>
            <person name="Clark A.G."/>
            <person name="Eisen M.B."/>
            <person name="Smith D.R."/>
            <person name="Bergman C.M."/>
            <person name="Oliver B."/>
            <person name="Markow T.A."/>
            <person name="Kaufman T.C."/>
            <person name="Kellis M."/>
            <person name="Gelbart W."/>
            <person name="Iyer V.N."/>
            <person name="Pollard D.A."/>
            <person name="Sackton T.B."/>
            <person name="Larracuente A.M."/>
            <person name="Singh N.D."/>
            <person name="Abad J.P."/>
            <person name="Abt D.N."/>
            <person name="Adryan B."/>
            <person name="Aguade M."/>
            <person name="Akashi H."/>
            <person name="Anderson W.W."/>
            <person name="Aquadro C.F."/>
            <person name="Ardell D.H."/>
            <person name="Arguello R."/>
            <person name="Artieri C.G."/>
            <person name="Barbash D.A."/>
            <person name="Barker D."/>
            <person name="Barsanti P."/>
            <person name="Batterham P."/>
            <person name="Batzoglou S."/>
            <person name="Begun D."/>
            <person name="Bhutkar A."/>
            <person name="Blanco E."/>
            <person name="Bosak S.A."/>
            <person name="Bradley R.K."/>
            <person name="Brand A.D."/>
            <person name="Brent M.R."/>
            <person name="Brooks A.N."/>
            <person name="Brown R.H."/>
            <person name="Butlin R.K."/>
            <person name="Caggese C."/>
            <person name="Calvi B.R."/>
            <person name="Bernardo de Carvalho A."/>
            <person name="Caspi A."/>
            <person name="Castrezana S."/>
            <person name="Celniker S.E."/>
            <person name="Chang J.L."/>
            <person name="Chapple C."/>
            <person name="Chatterji S."/>
            <person name="Chinwalla A."/>
            <person name="Civetta A."/>
            <person name="Clifton S.W."/>
            <person name="Comeron J.M."/>
            <person name="Costello J.C."/>
            <person name="Coyne J.A."/>
            <person name="Daub J."/>
            <person name="David R.G."/>
            <person name="Delcher A.L."/>
            <person name="Delehaunty K."/>
            <person name="Do C.B."/>
            <person name="Ebling H."/>
            <person name="Edwards K."/>
            <person name="Eickbush T."/>
            <person name="Evans J.D."/>
            <person name="Filipski A."/>
            <person name="Findeiss S."/>
            <person name="Freyhult E."/>
            <person name="Fulton L."/>
            <person name="Fulton R."/>
            <person name="Garcia A.C."/>
            <person name="Gardiner A."/>
            <person name="Garfield D.A."/>
            <person name="Garvin B.E."/>
            <person name="Gibson G."/>
            <person name="Gilbert D."/>
            <person name="Gnerre S."/>
            <person name="Godfrey J."/>
            <person name="Good R."/>
            <person name="Gotea V."/>
            <person name="Gravely B."/>
            <person name="Greenberg A.J."/>
            <person name="Griffiths-Jones S."/>
            <person name="Gross S."/>
            <person name="Guigo R."/>
            <person name="Gustafson E.A."/>
            <person name="Haerty W."/>
            <person name="Hahn M.W."/>
            <person name="Halligan D.L."/>
            <person name="Halpern A.L."/>
            <person name="Halter G.M."/>
            <person name="Han M.V."/>
            <person name="Heger A."/>
            <person name="Hillier L."/>
            <person name="Hinrichs A.S."/>
            <person name="Holmes I."/>
            <person name="Hoskins R.A."/>
            <person name="Hubisz M.J."/>
            <person name="Hultmark D."/>
            <person name="Huntley M.A."/>
            <person name="Jaffe D.B."/>
            <person name="Jagadeeshan S."/>
            <person name="Jeck W.R."/>
            <person name="Johnson J."/>
            <person name="Jones C.D."/>
            <person name="Jordan W.C."/>
            <person name="Karpen G.H."/>
            <person name="Kataoka E."/>
            <person name="Keightley P.D."/>
            <person name="Kheradpour P."/>
            <person name="Kirkness E.F."/>
            <person name="Koerich L.B."/>
            <person name="Kristiansen K."/>
            <person name="Kudrna D."/>
            <person name="Kulathinal R.J."/>
            <person name="Kumar S."/>
            <person name="Kwok R."/>
            <person name="Lander E."/>
            <person name="Langley C.H."/>
            <person name="Lapoint R."/>
            <person name="Lazzaro B.P."/>
            <person name="Lee S.J."/>
            <person name="Levesque L."/>
            <person name="Li R."/>
            <person name="Lin C.F."/>
            <person name="Lin M.F."/>
            <person name="Lindblad-Toh K."/>
            <person name="Llopart A."/>
            <person name="Long M."/>
            <person name="Low L."/>
            <person name="Lozovsky E."/>
            <person name="Lu J."/>
            <person name="Luo M."/>
            <person name="Machado C.A."/>
            <person name="Makalowski W."/>
            <person name="Marzo M."/>
            <person name="Matsuda M."/>
            <person name="Matzkin L."/>
            <person name="McAllister B."/>
            <person name="McBride C.S."/>
            <person name="McKernan B."/>
            <person name="McKernan K."/>
            <person name="Mendez-Lago M."/>
            <person name="Minx P."/>
            <person name="Mollenhauer M.U."/>
            <person name="Montooth K."/>
            <person name="Mount S.M."/>
            <person name="Mu X."/>
            <person name="Myers E."/>
            <person name="Negre B."/>
            <person name="Newfeld S."/>
            <person name="Nielsen R."/>
            <person name="Noor M.A."/>
            <person name="O'Grady P."/>
            <person name="Pachter L."/>
            <person name="Papaceit M."/>
            <person name="Parisi M.J."/>
            <person name="Parisi M."/>
            <person name="Parts L."/>
            <person name="Pedersen J.S."/>
            <person name="Pesole G."/>
            <person name="Phillippy A.M."/>
            <person name="Ponting C.P."/>
            <person name="Pop M."/>
            <person name="Porcelli D."/>
            <person name="Powell J.R."/>
            <person name="Prohaska S."/>
            <person name="Pruitt K."/>
            <person name="Puig M."/>
            <person name="Quesneville H."/>
            <person name="Ram K.R."/>
            <person name="Rand D."/>
            <person name="Rasmussen M.D."/>
            <person name="Reed L.K."/>
            <person name="Reenan R."/>
            <person name="Reily A."/>
            <person name="Remington K.A."/>
            <person name="Rieger T.T."/>
            <person name="Ritchie M.G."/>
            <person name="Robin C."/>
            <person name="Rogers Y.H."/>
            <person name="Rohde C."/>
            <person name="Rozas J."/>
            <person name="Rubenfield M.J."/>
            <person name="Ruiz A."/>
            <person name="Russo S."/>
            <person name="Salzberg S.L."/>
            <person name="Sanchez-Gracia A."/>
            <person name="Saranga D.J."/>
            <person name="Sato H."/>
            <person name="Schaeffer S.W."/>
            <person name="Schatz M.C."/>
            <person name="Schlenke T."/>
            <person name="Schwartz R."/>
            <person name="Segarra C."/>
            <person name="Singh R.S."/>
            <person name="Sirot L."/>
            <person name="Sirota M."/>
            <person name="Sisneros N.B."/>
            <person name="Smith C.D."/>
            <person name="Smith T.F."/>
            <person name="Spieth J."/>
            <person name="Stage D.E."/>
            <person name="Stark A."/>
            <person name="Stephan W."/>
            <person name="Strausberg R.L."/>
            <person name="Strempel S."/>
            <person name="Sturgill D."/>
            <person name="Sutton G."/>
            <person name="Sutton G.G."/>
            <person name="Tao W."/>
            <person name="Teichmann S."/>
            <person name="Tobari Y.N."/>
            <person name="Tomimura Y."/>
            <person name="Tsolas J.M."/>
            <person name="Valente V.L."/>
            <person name="Venter E."/>
            <person name="Venter J.C."/>
            <person name="Vicario S."/>
            <person name="Vieira F.G."/>
            <person name="Vilella A.J."/>
            <person name="Villasante A."/>
            <person name="Walenz B."/>
            <person name="Wang J."/>
            <person name="Wasserman M."/>
            <person name="Watts T."/>
            <person name="Wilson D."/>
            <person name="Wilson R.K."/>
            <person name="Wing R.A."/>
            <person name="Wolfner M.F."/>
            <person name="Wong A."/>
            <person name="Wong G.K."/>
            <person name="Wu C.I."/>
            <person name="Wu G."/>
            <person name="Yamamoto D."/>
            <person name="Yang H.P."/>
            <person name="Yang S.P."/>
            <person name="Yorke J.A."/>
            <person name="Yoshida K."/>
            <person name="Zdobnov E."/>
            <person name="Zhang P."/>
            <person name="Zhang Y."/>
            <person name="Zimin A.V."/>
            <person name="Baldwin J."/>
            <person name="Abdouelleil A."/>
            <person name="Abdulkadir J."/>
            <person name="Abebe A."/>
            <person name="Abera B."/>
            <person name="Abreu J."/>
            <person name="Acer S.C."/>
            <person name="Aftuck L."/>
            <person name="Alexander A."/>
            <person name="An P."/>
            <person name="Anderson E."/>
            <person name="Anderson S."/>
            <person name="Arachi H."/>
            <person name="Azer M."/>
            <person name="Bachantsang P."/>
            <person name="Barry A."/>
            <person name="Bayul T."/>
            <person name="Berlin A."/>
            <person name="Bessette D."/>
            <person name="Bloom T."/>
            <person name="Blye J."/>
            <person name="Boguslavskiy L."/>
            <person name="Bonnet C."/>
            <person name="Boukhgalter B."/>
            <person name="Bourzgui I."/>
            <person name="Brown A."/>
            <person name="Cahill P."/>
            <person name="Channer S."/>
            <person name="Cheshatsang Y."/>
            <person name="Chuda L."/>
            <person name="Citroen M."/>
            <person name="Collymore A."/>
            <person name="Cooke P."/>
            <person name="Costello M."/>
            <person name="D'Aco K."/>
            <person name="Daza R."/>
            <person name="De Haan G."/>
            <person name="DeGray S."/>
            <person name="DeMaso C."/>
            <person name="Dhargay N."/>
            <person name="Dooley K."/>
            <person name="Dooley E."/>
            <person name="Doricent M."/>
            <person name="Dorje P."/>
            <person name="Dorjee K."/>
            <person name="Dupes A."/>
            <person name="Elong R."/>
            <person name="Falk J."/>
            <person name="Farina A."/>
            <person name="Faro S."/>
            <person name="Ferguson D."/>
            <person name="Fisher S."/>
            <person name="Foley C.D."/>
            <person name="Franke A."/>
            <person name="Friedrich D."/>
            <person name="Gadbois L."/>
            <person name="Gearin G."/>
            <person name="Gearin C.R."/>
            <person name="Giannoukos G."/>
            <person name="Goode T."/>
            <person name="Graham J."/>
            <person name="Grandbois E."/>
            <person name="Grewal S."/>
            <person name="Gyaltsen K."/>
            <person name="Hafez N."/>
            <person name="Hagos B."/>
            <person name="Hall J."/>
            <person name="Henson C."/>
            <person name="Hollinger A."/>
            <person name="Honan T."/>
            <person name="Huard M.D."/>
            <person name="Hughes L."/>
            <person name="Hurhula B."/>
            <person name="Husby M.E."/>
            <person name="Kamat A."/>
            <person name="Kanga B."/>
            <person name="Kashin S."/>
            <person name="Khazanovich D."/>
            <person name="Kisner P."/>
            <person name="Lance K."/>
            <person name="Lara M."/>
            <person name="Lee W."/>
            <person name="Lennon N."/>
            <person name="Letendre F."/>
            <person name="LeVine R."/>
            <person name="Lipovsky A."/>
            <person name="Liu X."/>
            <person name="Liu J."/>
            <person name="Liu S."/>
            <person name="Lokyitsang T."/>
            <person name="Lokyitsang Y."/>
            <person name="Lubonja R."/>
            <person name="Lui A."/>
            <person name="MacDonald P."/>
            <person name="Magnisalis V."/>
            <person name="Maru K."/>
            <person name="Matthews C."/>
            <person name="McCusker W."/>
            <person name="McDonough S."/>
            <person name="Mehta T."/>
            <person name="Meldrim J."/>
            <person name="Meneus L."/>
            <person name="Mihai O."/>
            <person name="Mihalev A."/>
            <person name="Mihova T."/>
            <person name="Mittelman R."/>
            <person name="Mlenga V."/>
            <person name="Montmayeur A."/>
            <person name="Mulrain L."/>
            <person name="Navidi A."/>
            <person name="Naylor J."/>
            <person name="Negash T."/>
            <person name="Nguyen T."/>
            <person name="Nguyen N."/>
            <person name="Nicol R."/>
            <person name="Norbu C."/>
            <person name="Norbu N."/>
            <person name="Novod N."/>
            <person name="O'Neill B."/>
            <person name="Osman S."/>
            <person name="Markiewicz E."/>
            <person name="Oyono O.L."/>
            <person name="Patti C."/>
            <person name="Phunkhang P."/>
            <person name="Pierre F."/>
            <person name="Priest M."/>
            <person name="Raghuraman S."/>
            <person name="Rege F."/>
            <person name="Reyes R."/>
            <person name="Rise C."/>
            <person name="Rogov P."/>
            <person name="Ross K."/>
            <person name="Ryan E."/>
            <person name="Settipalli S."/>
            <person name="Shea T."/>
            <person name="Sherpa N."/>
            <person name="Shi L."/>
            <person name="Shih D."/>
            <person name="Sparrow T."/>
            <person name="Spaulding J."/>
            <person name="Stalker J."/>
            <person name="Stange-Thomann N."/>
            <person name="Stavropoulos S."/>
            <person name="Stone C."/>
            <person name="Strader C."/>
            <person name="Tesfaye S."/>
            <person name="Thomson T."/>
            <person name="Thoulutsang Y."/>
            <person name="Thoulutsang D."/>
            <person name="Topham K."/>
            <person name="Topping I."/>
            <person name="Tsamla T."/>
            <person name="Vassiliev H."/>
            <person name="Vo A."/>
            <person name="Wangchuk T."/>
            <person name="Wangdi T."/>
            <person name="Weiand M."/>
            <person name="Wilkinson J."/>
            <person name="Wilson A."/>
            <person name="Yadav S."/>
            <person name="Young G."/>
            <person name="Yu Q."/>
            <person name="Zembek L."/>
            <person name="Zhong D."/>
            <person name="Zimmer A."/>
            <person name="Zwirko Z."/>
            <person name="Jaffe D.B."/>
            <person name="Alvarez P."/>
            <person name="Brockman W."/>
            <person name="Butler J."/>
            <person name="Chin C."/>
            <person name="Gnerre S."/>
            <person name="Grabherr M."/>
            <person name="Kleber M."/>
            <person name="Mauceli E."/>
            <person name="MacCallum I."/>
        </authorList>
    </citation>
    <scope>NUCLEOTIDE SEQUENCE [LARGE SCALE GENOMIC DNA]</scope>
    <source>
        <strain evidence="7">Rob3c / Tucson 14021-0248.25</strain>
    </source>
</reference>
<dbReference type="PROSITE" id="PS00388">
    <property type="entry name" value="PROTEASOME_ALPHA_1"/>
    <property type="match status" value="1"/>
</dbReference>
<dbReference type="SMR" id="B4HT55"/>
<evidence type="ECO:0000313" key="6">
    <source>
        <dbReference type="EMBL" id="EDW47165.1"/>
    </source>
</evidence>
<dbReference type="Pfam" id="PF00227">
    <property type="entry name" value="Proteasome"/>
    <property type="match status" value="1"/>
</dbReference>
<evidence type="ECO:0000259" key="5">
    <source>
        <dbReference type="PROSITE" id="PS00388"/>
    </source>
</evidence>
<dbReference type="EMBL" id="CH480816">
    <property type="protein sequence ID" value="EDW47165.1"/>
    <property type="molecule type" value="Genomic_DNA"/>
</dbReference>
<keyword evidence="2 3" id="KW-0647">Proteasome</keyword>
<feature type="compositionally biased region" description="Low complexity" evidence="4">
    <location>
        <begin position="128"/>
        <end position="140"/>
    </location>
</feature>
<proteinExistence type="inferred from homology"/>
<dbReference type="HOGENOM" id="CLU_1490557_0_0_1"/>
<dbReference type="STRING" id="7238.B4HT55"/>
<accession>B4HT55</accession>